<gene>
    <name evidence="3" type="ORF">A3K86_21210</name>
</gene>
<dbReference type="InterPro" id="IPR025411">
    <property type="entry name" value="DUF4136"/>
</dbReference>
<feature type="chain" id="PRO_5008089880" evidence="1">
    <location>
        <begin position="22"/>
        <end position="176"/>
    </location>
</feature>
<sequence>MKLLQPSFISALLFGGLVACSADVSTDYDKQANYNQFKTYQYAAVGDKDSTTLDGARVENAINRELSAKGMRLTVDSTSDITVRHAIESQSDYQSSGTSFGFGYGFSNVGVGVSTPTRYREYKYGKLIVEMIENDNKQVVWRSVSQRKLKETMSPDEREKFIDEQITEMFKNYPPQ</sequence>
<dbReference type="Gene3D" id="3.30.160.670">
    <property type="match status" value="1"/>
</dbReference>
<dbReference type="PROSITE" id="PS51257">
    <property type="entry name" value="PROKAR_LIPOPROTEIN"/>
    <property type="match status" value="1"/>
</dbReference>
<dbReference type="EMBL" id="LVHF01000033">
    <property type="protein sequence ID" value="OAN11461.1"/>
    <property type="molecule type" value="Genomic_DNA"/>
</dbReference>
<dbReference type="RefSeq" id="WP_084406715.1">
    <property type="nucleotide sequence ID" value="NZ_LVHF01000033.1"/>
</dbReference>
<dbReference type="Pfam" id="PF13590">
    <property type="entry name" value="DUF4136"/>
    <property type="match status" value="1"/>
</dbReference>
<accession>A0A178K2E9</accession>
<organism evidence="3 4">
    <name type="scientific">Photobacterium jeanii</name>
    <dbReference type="NCBI Taxonomy" id="858640"/>
    <lineage>
        <taxon>Bacteria</taxon>
        <taxon>Pseudomonadati</taxon>
        <taxon>Pseudomonadota</taxon>
        <taxon>Gammaproteobacteria</taxon>
        <taxon>Vibrionales</taxon>
        <taxon>Vibrionaceae</taxon>
        <taxon>Photobacterium</taxon>
    </lineage>
</organism>
<protein>
    <submittedName>
        <fullName evidence="3">Polyketide synthase</fullName>
    </submittedName>
</protein>
<feature type="domain" description="DUF4136" evidence="2">
    <location>
        <begin position="24"/>
        <end position="175"/>
    </location>
</feature>
<proteinExistence type="predicted"/>
<dbReference type="OrthoDB" id="329837at2"/>
<evidence type="ECO:0000259" key="2">
    <source>
        <dbReference type="Pfam" id="PF13590"/>
    </source>
</evidence>
<dbReference type="STRING" id="858640.A3K86_21210"/>
<feature type="signal peptide" evidence="1">
    <location>
        <begin position="1"/>
        <end position="21"/>
    </location>
</feature>
<name>A0A178K2E9_9GAMM</name>
<evidence type="ECO:0000313" key="4">
    <source>
        <dbReference type="Proteomes" id="UP000078503"/>
    </source>
</evidence>
<keyword evidence="1" id="KW-0732">Signal</keyword>
<dbReference type="AlphaFoldDB" id="A0A178K2E9"/>
<evidence type="ECO:0000313" key="3">
    <source>
        <dbReference type="EMBL" id="OAN11461.1"/>
    </source>
</evidence>
<reference evidence="3 4" key="1">
    <citation type="submission" date="2016-03" db="EMBL/GenBank/DDBJ databases">
        <title>Photobacterium proteolyticum sp. nov. a protease producing bacterium isolated from ocean sediments of Laizhou Bay.</title>
        <authorList>
            <person name="Li Y."/>
        </authorList>
    </citation>
    <scope>NUCLEOTIDE SEQUENCE [LARGE SCALE GENOMIC DNA]</scope>
    <source>
        <strain evidence="3 4">R-40508</strain>
    </source>
</reference>
<dbReference type="Proteomes" id="UP000078503">
    <property type="component" value="Unassembled WGS sequence"/>
</dbReference>
<keyword evidence="4" id="KW-1185">Reference proteome</keyword>
<comment type="caution">
    <text evidence="3">The sequence shown here is derived from an EMBL/GenBank/DDBJ whole genome shotgun (WGS) entry which is preliminary data.</text>
</comment>
<evidence type="ECO:0000256" key="1">
    <source>
        <dbReference type="SAM" id="SignalP"/>
    </source>
</evidence>